<dbReference type="HAMAP" id="MF_00123">
    <property type="entry name" value="Arg_tRNA_synth"/>
    <property type="match status" value="1"/>
</dbReference>
<evidence type="ECO:0000256" key="3">
    <source>
        <dbReference type="ARBA" id="ARBA00022598"/>
    </source>
</evidence>
<dbReference type="PRINTS" id="PR01038">
    <property type="entry name" value="TRNASYNTHARG"/>
</dbReference>
<evidence type="ECO:0000256" key="8">
    <source>
        <dbReference type="ARBA" id="ARBA00033033"/>
    </source>
</evidence>
<dbReference type="Proteomes" id="UP001165060">
    <property type="component" value="Unassembled WGS sequence"/>
</dbReference>
<dbReference type="InterPro" id="IPR036695">
    <property type="entry name" value="Arg-tRNA-synth_N_sf"/>
</dbReference>
<dbReference type="EMBL" id="BRYB01000315">
    <property type="protein sequence ID" value="GMI27578.1"/>
    <property type="molecule type" value="Genomic_DNA"/>
</dbReference>
<evidence type="ECO:0000259" key="11">
    <source>
        <dbReference type="SMART" id="SM00836"/>
    </source>
</evidence>
<comment type="caution">
    <text evidence="13">The sequence shown here is derived from an EMBL/GenBank/DDBJ whole genome shotgun (WGS) entry which is preliminary data.</text>
</comment>
<reference evidence="13 14" key="1">
    <citation type="journal article" date="2023" name="Commun. Biol.">
        <title>Genome analysis of Parmales, the sister group of diatoms, reveals the evolutionary specialization of diatoms from phago-mixotrophs to photoautotrophs.</title>
        <authorList>
            <person name="Ban H."/>
            <person name="Sato S."/>
            <person name="Yoshikawa S."/>
            <person name="Yamada K."/>
            <person name="Nakamura Y."/>
            <person name="Ichinomiya M."/>
            <person name="Sato N."/>
            <person name="Blanc-Mathieu R."/>
            <person name="Endo H."/>
            <person name="Kuwata A."/>
            <person name="Ogata H."/>
        </authorList>
    </citation>
    <scope>NUCLEOTIDE SEQUENCE [LARGE SCALE GENOMIC DNA]</scope>
</reference>
<dbReference type="PANTHER" id="PTHR11956">
    <property type="entry name" value="ARGINYL-TRNA SYNTHETASE"/>
    <property type="match status" value="1"/>
</dbReference>
<evidence type="ECO:0000256" key="7">
    <source>
        <dbReference type="ARBA" id="ARBA00023146"/>
    </source>
</evidence>
<evidence type="ECO:0000313" key="14">
    <source>
        <dbReference type="Proteomes" id="UP001165060"/>
    </source>
</evidence>
<dbReference type="Gene3D" id="3.30.1360.70">
    <property type="entry name" value="Arginyl tRNA synthetase N-terminal domain"/>
    <property type="match status" value="1"/>
</dbReference>
<dbReference type="EC" id="6.1.1.19" evidence="2"/>
<evidence type="ECO:0000256" key="5">
    <source>
        <dbReference type="ARBA" id="ARBA00022840"/>
    </source>
</evidence>
<gene>
    <name evidence="13" type="ORF">TeGR_g1231</name>
</gene>
<keyword evidence="14" id="KW-1185">Reference proteome</keyword>
<dbReference type="InterPro" id="IPR035684">
    <property type="entry name" value="ArgRS_core"/>
</dbReference>
<keyword evidence="7 10" id="KW-0030">Aminoacyl-tRNA synthetase</keyword>
<accession>A0ABQ6MKG3</accession>
<dbReference type="InterPro" id="IPR008909">
    <property type="entry name" value="DALR_anticod-bd"/>
</dbReference>
<dbReference type="InterPro" id="IPR005148">
    <property type="entry name" value="Arg-tRNA-synth_N"/>
</dbReference>
<evidence type="ECO:0000256" key="4">
    <source>
        <dbReference type="ARBA" id="ARBA00022741"/>
    </source>
</evidence>
<dbReference type="SUPFAM" id="SSF47323">
    <property type="entry name" value="Anticodon-binding domain of a subclass of class I aminoacyl-tRNA synthetases"/>
    <property type="match status" value="1"/>
</dbReference>
<proteinExistence type="inferred from homology"/>
<dbReference type="InterPro" id="IPR009080">
    <property type="entry name" value="tRNAsynth_Ia_anticodon-bd"/>
</dbReference>
<evidence type="ECO:0000313" key="13">
    <source>
        <dbReference type="EMBL" id="GMI27578.1"/>
    </source>
</evidence>
<dbReference type="PROSITE" id="PS00178">
    <property type="entry name" value="AA_TRNA_LIGASE_I"/>
    <property type="match status" value="1"/>
</dbReference>
<evidence type="ECO:0000256" key="10">
    <source>
        <dbReference type="RuleBase" id="RU363038"/>
    </source>
</evidence>
<dbReference type="Pfam" id="PF00750">
    <property type="entry name" value="tRNA-synt_1d"/>
    <property type="match status" value="1"/>
</dbReference>
<evidence type="ECO:0000256" key="6">
    <source>
        <dbReference type="ARBA" id="ARBA00022917"/>
    </source>
</evidence>
<dbReference type="CDD" id="cd00671">
    <property type="entry name" value="ArgRS_core"/>
    <property type="match status" value="1"/>
</dbReference>
<dbReference type="NCBIfam" id="TIGR00456">
    <property type="entry name" value="argS"/>
    <property type="match status" value="1"/>
</dbReference>
<evidence type="ECO:0000259" key="12">
    <source>
        <dbReference type="SMART" id="SM01016"/>
    </source>
</evidence>
<organism evidence="13 14">
    <name type="scientific">Tetraparma gracilis</name>
    <dbReference type="NCBI Taxonomy" id="2962635"/>
    <lineage>
        <taxon>Eukaryota</taxon>
        <taxon>Sar</taxon>
        <taxon>Stramenopiles</taxon>
        <taxon>Ochrophyta</taxon>
        <taxon>Bolidophyceae</taxon>
        <taxon>Parmales</taxon>
        <taxon>Triparmaceae</taxon>
        <taxon>Tetraparma</taxon>
    </lineage>
</organism>
<comment type="catalytic activity">
    <reaction evidence="9">
        <text>tRNA(Arg) + L-arginine + ATP = L-arginyl-tRNA(Arg) + AMP + diphosphate</text>
        <dbReference type="Rhea" id="RHEA:20301"/>
        <dbReference type="Rhea" id="RHEA-COMP:9658"/>
        <dbReference type="Rhea" id="RHEA-COMP:9673"/>
        <dbReference type="ChEBI" id="CHEBI:30616"/>
        <dbReference type="ChEBI" id="CHEBI:32682"/>
        <dbReference type="ChEBI" id="CHEBI:33019"/>
        <dbReference type="ChEBI" id="CHEBI:78442"/>
        <dbReference type="ChEBI" id="CHEBI:78513"/>
        <dbReference type="ChEBI" id="CHEBI:456215"/>
        <dbReference type="EC" id="6.1.1.19"/>
    </reaction>
</comment>
<dbReference type="SUPFAM" id="SSF52374">
    <property type="entry name" value="Nucleotidylyl transferase"/>
    <property type="match status" value="1"/>
</dbReference>
<keyword evidence="4 10" id="KW-0547">Nucleotide-binding</keyword>
<dbReference type="Pfam" id="PF03485">
    <property type="entry name" value="Arg_tRNA_synt_N"/>
    <property type="match status" value="1"/>
</dbReference>
<keyword evidence="3 10" id="KW-0436">Ligase</keyword>
<protein>
    <recommendedName>
        <fullName evidence="2">arginine--tRNA ligase</fullName>
        <ecNumber evidence="2">6.1.1.19</ecNumber>
    </recommendedName>
    <alternativeName>
        <fullName evidence="8">Arginyl-tRNA synthetase</fullName>
    </alternativeName>
</protein>
<dbReference type="PANTHER" id="PTHR11956:SF5">
    <property type="entry name" value="ARGININE--TRNA LIGASE, CYTOPLASMIC"/>
    <property type="match status" value="1"/>
</dbReference>
<dbReference type="Pfam" id="PF05746">
    <property type="entry name" value="DALR_1"/>
    <property type="match status" value="1"/>
</dbReference>
<evidence type="ECO:0000256" key="1">
    <source>
        <dbReference type="ARBA" id="ARBA00005594"/>
    </source>
</evidence>
<evidence type="ECO:0000256" key="2">
    <source>
        <dbReference type="ARBA" id="ARBA00012837"/>
    </source>
</evidence>
<keyword evidence="6 10" id="KW-0648">Protein biosynthesis</keyword>
<dbReference type="SUPFAM" id="SSF55190">
    <property type="entry name" value="Arginyl-tRNA synthetase (ArgRS), N-terminal 'additional' domain"/>
    <property type="match status" value="1"/>
</dbReference>
<dbReference type="Gene3D" id="1.10.730.10">
    <property type="entry name" value="Isoleucyl-tRNA Synthetase, Domain 1"/>
    <property type="match status" value="1"/>
</dbReference>
<dbReference type="InterPro" id="IPR001278">
    <property type="entry name" value="Arg-tRNA-ligase"/>
</dbReference>
<keyword evidence="5 10" id="KW-0067">ATP-binding</keyword>
<feature type="domain" description="DALR anticodon binding" evidence="11">
    <location>
        <begin position="478"/>
        <end position="603"/>
    </location>
</feature>
<dbReference type="Gene3D" id="3.40.50.620">
    <property type="entry name" value="HUPs"/>
    <property type="match status" value="1"/>
</dbReference>
<feature type="domain" description="Arginyl tRNA synthetase N-terminal" evidence="12">
    <location>
        <begin position="2"/>
        <end position="103"/>
    </location>
</feature>
<dbReference type="SMART" id="SM00836">
    <property type="entry name" value="DALR_1"/>
    <property type="match status" value="1"/>
</dbReference>
<sequence length="603" mass="65526">MDELASSVASSLNSSPAFVKAFSSSSSSCPAPFSARDALVTPATNPAFGDYQCNAALKLAKPMGLRPRECAEALLALIAEQPAVAAAFDPPTIAGPGFINLSLSERHLAAAVEAMSASPARLGVPPAAEPLRVVVDYSSPNVAKEMHVGHLRSTIIGDSLASLLQFRGHDVLRLNHIGDWGTQFGMLLEHLTESGADLEAAGAVDLVAFYKEAKKRFDEDEGFKTRARETVVKLQSGDPSAVAAWTVLCAASRREYAKIYDRLSIRGLEERGESFYNPLLPGVIEGLGPLAQVSDGATCVFLDEKRFKNKEGESLPLIVKKTDGGYNYATTDLAAIKQRVETEGADRVLYVTDSGQSQHFQMVFAAAAKAKFVDPSKTALEHVPFGLVQGEDGKKFATRSGDTVKLKDLLDEAVKRCAADLLERAGEGAEMTDEMQRTAAVVGIAAVKYADLSLNRESNYQFSYDRMLSLSGNTAPFMLYAYARIRSICRKVAEDGQTWEPGEWPDVAGVEVLLEQKEEKELARGLVKFADTLIEVERALFLNKLADYLFDTSQRFNKFYENCPVNNAESEELKRSRLVLCVVTAQVLEKGLGLLGIDVLDKM</sequence>
<dbReference type="InterPro" id="IPR001412">
    <property type="entry name" value="aa-tRNA-synth_I_CS"/>
</dbReference>
<dbReference type="SMART" id="SM01016">
    <property type="entry name" value="Arg_tRNA_synt_N"/>
    <property type="match status" value="1"/>
</dbReference>
<name>A0ABQ6MKG3_9STRA</name>
<dbReference type="InterPro" id="IPR014729">
    <property type="entry name" value="Rossmann-like_a/b/a_fold"/>
</dbReference>
<comment type="similarity">
    <text evidence="1 10">Belongs to the class-I aminoacyl-tRNA synthetase family.</text>
</comment>
<evidence type="ECO:0000256" key="9">
    <source>
        <dbReference type="ARBA" id="ARBA00049339"/>
    </source>
</evidence>